<dbReference type="EMBL" id="JBJUIK010000001">
    <property type="protein sequence ID" value="KAL3537323.1"/>
    <property type="molecule type" value="Genomic_DNA"/>
</dbReference>
<sequence length="139" mass="15051">MAKTRFQVAKQVRMASEAEAAMDLHVNKASEKIAHQVDKCTQNLNANQLAEDLHKNSNSRGICDDDNSTRATCFSCMAIASDAFASPLTDLRPAFRPFVGSGTKDPTGYFITWTASPRRLRRPLGVGAPVAWAAAGKPN</sequence>
<dbReference type="Proteomes" id="UP001630127">
    <property type="component" value="Unassembled WGS sequence"/>
</dbReference>
<protein>
    <submittedName>
        <fullName evidence="1">Uncharacterized protein</fullName>
    </submittedName>
</protein>
<evidence type="ECO:0000313" key="1">
    <source>
        <dbReference type="EMBL" id="KAL3537323.1"/>
    </source>
</evidence>
<comment type="caution">
    <text evidence="1">The sequence shown here is derived from an EMBL/GenBank/DDBJ whole genome shotgun (WGS) entry which is preliminary data.</text>
</comment>
<organism evidence="1 2">
    <name type="scientific">Cinchona calisaya</name>
    <dbReference type="NCBI Taxonomy" id="153742"/>
    <lineage>
        <taxon>Eukaryota</taxon>
        <taxon>Viridiplantae</taxon>
        <taxon>Streptophyta</taxon>
        <taxon>Embryophyta</taxon>
        <taxon>Tracheophyta</taxon>
        <taxon>Spermatophyta</taxon>
        <taxon>Magnoliopsida</taxon>
        <taxon>eudicotyledons</taxon>
        <taxon>Gunneridae</taxon>
        <taxon>Pentapetalae</taxon>
        <taxon>asterids</taxon>
        <taxon>lamiids</taxon>
        <taxon>Gentianales</taxon>
        <taxon>Rubiaceae</taxon>
        <taxon>Cinchonoideae</taxon>
        <taxon>Cinchoneae</taxon>
        <taxon>Cinchona</taxon>
    </lineage>
</organism>
<accession>A0ABD3B1F7</accession>
<keyword evidence="2" id="KW-1185">Reference proteome</keyword>
<evidence type="ECO:0000313" key="2">
    <source>
        <dbReference type="Proteomes" id="UP001630127"/>
    </source>
</evidence>
<dbReference type="AlphaFoldDB" id="A0ABD3B1F7"/>
<reference evidence="1 2" key="1">
    <citation type="submission" date="2024-11" db="EMBL/GenBank/DDBJ databases">
        <title>A near-complete genome assembly of Cinchona calisaya.</title>
        <authorList>
            <person name="Lian D.C."/>
            <person name="Zhao X.W."/>
            <person name="Wei L."/>
        </authorList>
    </citation>
    <scope>NUCLEOTIDE SEQUENCE [LARGE SCALE GENOMIC DNA]</scope>
    <source>
        <tissue evidence="1">Nenye</tissue>
    </source>
</reference>
<name>A0ABD3B1F7_9GENT</name>
<proteinExistence type="predicted"/>
<gene>
    <name evidence="1" type="ORF">ACH5RR_000689</name>
</gene>